<sequence>MLHFSDNLSPESKKDICWKIRPVIDEMNKNFKVCFKMGVGISYDEATLPNRSKRMPLRVYNKNKPYKWGAKLFMVCDVESAYCHHFEVYTGKKI</sequence>
<reference evidence="3" key="1">
    <citation type="submission" date="2017-01" db="EMBL/GenBank/DDBJ databases">
        <authorList>
            <person name="Wang Y."/>
            <person name="White M."/>
            <person name="Kvist S."/>
            <person name="Moncalvo J.-M."/>
        </authorList>
    </citation>
    <scope>NUCLEOTIDE SEQUENCE [LARGE SCALE GENOMIC DNA]</scope>
    <source>
        <strain evidence="3">ID-206-W2</strain>
    </source>
</reference>
<evidence type="ECO:0000259" key="1">
    <source>
        <dbReference type="Pfam" id="PF13843"/>
    </source>
</evidence>
<name>A0A1R1YJU2_9FUNG</name>
<proteinExistence type="predicted"/>
<dbReference type="EMBL" id="LSSM01001194">
    <property type="protein sequence ID" value="OMJ27075.1"/>
    <property type="molecule type" value="Genomic_DNA"/>
</dbReference>
<dbReference type="InterPro" id="IPR029526">
    <property type="entry name" value="PGBD"/>
</dbReference>
<organism evidence="2 3">
    <name type="scientific">Smittium culicis</name>
    <dbReference type="NCBI Taxonomy" id="133412"/>
    <lineage>
        <taxon>Eukaryota</taxon>
        <taxon>Fungi</taxon>
        <taxon>Fungi incertae sedis</taxon>
        <taxon>Zoopagomycota</taxon>
        <taxon>Kickxellomycotina</taxon>
        <taxon>Harpellomycetes</taxon>
        <taxon>Harpellales</taxon>
        <taxon>Legeriomycetaceae</taxon>
        <taxon>Smittium</taxon>
    </lineage>
</organism>
<dbReference type="Proteomes" id="UP000187429">
    <property type="component" value="Unassembled WGS sequence"/>
</dbReference>
<accession>A0A1R1YJU2</accession>
<feature type="domain" description="PiggyBac transposable element-derived protein" evidence="1">
    <location>
        <begin position="2"/>
        <end position="92"/>
    </location>
</feature>
<dbReference type="PANTHER" id="PTHR46599">
    <property type="entry name" value="PIGGYBAC TRANSPOSABLE ELEMENT-DERIVED PROTEIN 4"/>
    <property type="match status" value="1"/>
</dbReference>
<dbReference type="PANTHER" id="PTHR46599:SF3">
    <property type="entry name" value="PIGGYBAC TRANSPOSABLE ELEMENT-DERIVED PROTEIN 4"/>
    <property type="match status" value="1"/>
</dbReference>
<keyword evidence="3" id="KW-1185">Reference proteome</keyword>
<dbReference type="OrthoDB" id="117306at2759"/>
<protein>
    <recommendedName>
        <fullName evidence="1">PiggyBac transposable element-derived protein domain-containing protein</fullName>
    </recommendedName>
</protein>
<dbReference type="Pfam" id="PF13843">
    <property type="entry name" value="DDE_Tnp_1_7"/>
    <property type="match status" value="1"/>
</dbReference>
<comment type="caution">
    <text evidence="2">The sequence shown here is derived from an EMBL/GenBank/DDBJ whole genome shotgun (WGS) entry which is preliminary data.</text>
</comment>
<dbReference type="AlphaFoldDB" id="A0A1R1YJU2"/>
<gene>
    <name evidence="2" type="ORF">AYI69_g3502</name>
</gene>
<evidence type="ECO:0000313" key="3">
    <source>
        <dbReference type="Proteomes" id="UP000187429"/>
    </source>
</evidence>
<evidence type="ECO:0000313" key="2">
    <source>
        <dbReference type="EMBL" id="OMJ27075.1"/>
    </source>
</evidence>